<name>A0ABV1BGP0_9FIRM</name>
<evidence type="ECO:0000256" key="1">
    <source>
        <dbReference type="SAM" id="Coils"/>
    </source>
</evidence>
<dbReference type="RefSeq" id="WP_349056652.1">
    <property type="nucleotide sequence ID" value="NZ_JBBMEJ010000008.1"/>
</dbReference>
<keyword evidence="1" id="KW-0175">Coiled coil</keyword>
<proteinExistence type="predicted"/>
<sequence>MKQKEEIAEQQETIEQQIDIVNANRLDIAKQSIMVRGNEQKIQEQEEKLVQQENEFKEKFLSNSDRIFRQSDLIEEQEQQLKQLTLRIEDVEALLDEVSSEAYDKAVEQVAREVVLATRKDDIYLAEDSKKWIQSPERKASRKEKEYAVKRLDGLKRKIENAMEKAVGKIVRQLKLPEKKK</sequence>
<accession>A0ABV1BGP0</accession>
<dbReference type="Proteomes" id="UP001473063">
    <property type="component" value="Unassembled WGS sequence"/>
</dbReference>
<dbReference type="EMBL" id="JBBMEJ010000008">
    <property type="protein sequence ID" value="MEQ2370945.1"/>
    <property type="molecule type" value="Genomic_DNA"/>
</dbReference>
<organism evidence="2 3">
    <name type="scientific">Blautia aquisgranensis</name>
    <dbReference type="NCBI Taxonomy" id="3133153"/>
    <lineage>
        <taxon>Bacteria</taxon>
        <taxon>Bacillati</taxon>
        <taxon>Bacillota</taxon>
        <taxon>Clostridia</taxon>
        <taxon>Lachnospirales</taxon>
        <taxon>Lachnospiraceae</taxon>
        <taxon>Blautia</taxon>
    </lineage>
</organism>
<gene>
    <name evidence="2" type="ORF">WMO28_08300</name>
</gene>
<feature type="coiled-coil region" evidence="1">
    <location>
        <begin position="4"/>
        <end position="101"/>
    </location>
</feature>
<protein>
    <submittedName>
        <fullName evidence="2">Uncharacterized protein</fullName>
    </submittedName>
</protein>
<comment type="caution">
    <text evidence="2">The sequence shown here is derived from an EMBL/GenBank/DDBJ whole genome shotgun (WGS) entry which is preliminary data.</text>
</comment>
<evidence type="ECO:0000313" key="3">
    <source>
        <dbReference type="Proteomes" id="UP001473063"/>
    </source>
</evidence>
<evidence type="ECO:0000313" key="2">
    <source>
        <dbReference type="EMBL" id="MEQ2370945.1"/>
    </source>
</evidence>
<keyword evidence="3" id="KW-1185">Reference proteome</keyword>
<reference evidence="2 3" key="1">
    <citation type="submission" date="2024-03" db="EMBL/GenBank/DDBJ databases">
        <title>Human intestinal bacterial collection.</title>
        <authorList>
            <person name="Pauvert C."/>
            <person name="Hitch T.C.A."/>
            <person name="Clavel T."/>
        </authorList>
    </citation>
    <scope>NUCLEOTIDE SEQUENCE [LARGE SCALE GENOMIC DNA]</scope>
    <source>
        <strain evidence="2 3">CLA-JM-H16</strain>
    </source>
</reference>